<reference evidence="1 2" key="1">
    <citation type="submission" date="2020-08" db="EMBL/GenBank/DDBJ databases">
        <title>Genomic Encyclopedia of Type Strains, Phase IV (KMG-IV): sequencing the most valuable type-strain genomes for metagenomic binning, comparative biology and taxonomic classification.</title>
        <authorList>
            <person name="Goeker M."/>
        </authorList>
    </citation>
    <scope>NUCLEOTIDE SEQUENCE [LARGE SCALE GENOMIC DNA]</scope>
    <source>
        <strain evidence="1 2">DSM 11490</strain>
    </source>
</reference>
<comment type="caution">
    <text evidence="1">The sequence shown here is derived from an EMBL/GenBank/DDBJ whole genome shotgun (WGS) entry which is preliminary data.</text>
</comment>
<proteinExistence type="predicted"/>
<accession>A0AA40S5K7</accession>
<dbReference type="EMBL" id="JACJIB010000006">
    <property type="protein sequence ID" value="MBA8914647.1"/>
    <property type="molecule type" value="Genomic_DNA"/>
</dbReference>
<dbReference type="Proteomes" id="UP000543554">
    <property type="component" value="Unassembled WGS sequence"/>
</dbReference>
<gene>
    <name evidence="1" type="ORF">HNR51_003740</name>
</gene>
<dbReference type="AlphaFoldDB" id="A0AA40S5K7"/>
<dbReference type="RefSeq" id="WP_182555913.1">
    <property type="nucleotide sequence ID" value="NZ_BPRF01000017.1"/>
</dbReference>
<name>A0AA40S5K7_9HYPH</name>
<keyword evidence="2" id="KW-1185">Reference proteome</keyword>
<sequence length="210" mass="24014">MAKVDYHRNALRILFILVRGSRPYTGEPVEGYDRVFRGETKVQALDFWMRYPDYLADELLTLYEATRDRAHLDEAGRIFADEEPDLRRVPMLRRYFGAYEPLDTVLGILKLRGLVLPRSRQMETGNDEHDFLVGERAPALLEEAVAALPELGWYDRRVDLVLSVAGGRGGYALKACQHRQKEYHDAAAGDLIPTTAERVRNRLERLRGGA</sequence>
<evidence type="ECO:0000313" key="1">
    <source>
        <dbReference type="EMBL" id="MBA8914647.1"/>
    </source>
</evidence>
<protein>
    <submittedName>
        <fullName evidence="1">Uncharacterized protein</fullName>
    </submittedName>
</protein>
<evidence type="ECO:0000313" key="2">
    <source>
        <dbReference type="Proteomes" id="UP000543554"/>
    </source>
</evidence>
<organism evidence="1 2">
    <name type="scientific">Methylorubrum thiocyanatum</name>
    <dbReference type="NCBI Taxonomy" id="47958"/>
    <lineage>
        <taxon>Bacteria</taxon>
        <taxon>Pseudomonadati</taxon>
        <taxon>Pseudomonadota</taxon>
        <taxon>Alphaproteobacteria</taxon>
        <taxon>Hyphomicrobiales</taxon>
        <taxon>Methylobacteriaceae</taxon>
        <taxon>Methylorubrum</taxon>
    </lineage>
</organism>